<evidence type="ECO:0000313" key="2">
    <source>
        <dbReference type="Proteomes" id="UP000318437"/>
    </source>
</evidence>
<organism evidence="1 2">
    <name type="scientific">Bythopirellula polymerisocia</name>
    <dbReference type="NCBI Taxonomy" id="2528003"/>
    <lineage>
        <taxon>Bacteria</taxon>
        <taxon>Pseudomonadati</taxon>
        <taxon>Planctomycetota</taxon>
        <taxon>Planctomycetia</taxon>
        <taxon>Pirellulales</taxon>
        <taxon>Lacipirellulaceae</taxon>
        <taxon>Bythopirellula</taxon>
    </lineage>
</organism>
<gene>
    <name evidence="1" type="ORF">Pla144_50340</name>
</gene>
<dbReference type="RefSeq" id="WP_146453232.1">
    <property type="nucleotide sequence ID" value="NZ_SJPS01000018.1"/>
</dbReference>
<keyword evidence="2" id="KW-1185">Reference proteome</keyword>
<comment type="caution">
    <text evidence="1">The sequence shown here is derived from an EMBL/GenBank/DDBJ whole genome shotgun (WGS) entry which is preliminary data.</text>
</comment>
<accession>A0A5C6C1I2</accession>
<proteinExistence type="predicted"/>
<name>A0A5C6C1I2_9BACT</name>
<dbReference type="EMBL" id="SJPS01000018">
    <property type="protein sequence ID" value="TWU17827.1"/>
    <property type="molecule type" value="Genomic_DNA"/>
</dbReference>
<evidence type="ECO:0000313" key="1">
    <source>
        <dbReference type="EMBL" id="TWU17827.1"/>
    </source>
</evidence>
<dbReference type="Proteomes" id="UP000318437">
    <property type="component" value="Unassembled WGS sequence"/>
</dbReference>
<dbReference type="AlphaFoldDB" id="A0A5C6C1I2"/>
<protein>
    <submittedName>
        <fullName evidence="1">Uncharacterized protein</fullName>
    </submittedName>
</protein>
<reference evidence="1 2" key="1">
    <citation type="submission" date="2019-02" db="EMBL/GenBank/DDBJ databases">
        <title>Deep-cultivation of Planctomycetes and their phenomic and genomic characterization uncovers novel biology.</title>
        <authorList>
            <person name="Wiegand S."/>
            <person name="Jogler M."/>
            <person name="Boedeker C."/>
            <person name="Pinto D."/>
            <person name="Vollmers J."/>
            <person name="Rivas-Marin E."/>
            <person name="Kohn T."/>
            <person name="Peeters S.H."/>
            <person name="Heuer A."/>
            <person name="Rast P."/>
            <person name="Oberbeckmann S."/>
            <person name="Bunk B."/>
            <person name="Jeske O."/>
            <person name="Meyerdierks A."/>
            <person name="Storesund J.E."/>
            <person name="Kallscheuer N."/>
            <person name="Luecker S."/>
            <person name="Lage O.M."/>
            <person name="Pohl T."/>
            <person name="Merkel B.J."/>
            <person name="Hornburger P."/>
            <person name="Mueller R.-W."/>
            <person name="Bruemmer F."/>
            <person name="Labrenz M."/>
            <person name="Spormann A.M."/>
            <person name="Op Den Camp H."/>
            <person name="Overmann J."/>
            <person name="Amann R."/>
            <person name="Jetten M.S.M."/>
            <person name="Mascher T."/>
            <person name="Medema M.H."/>
            <person name="Devos D.P."/>
            <person name="Kaster A.-K."/>
            <person name="Ovreas L."/>
            <person name="Rohde M."/>
            <person name="Galperin M.Y."/>
            <person name="Jogler C."/>
        </authorList>
    </citation>
    <scope>NUCLEOTIDE SEQUENCE [LARGE SCALE GENOMIC DNA]</scope>
    <source>
        <strain evidence="1 2">Pla144</strain>
    </source>
</reference>
<sequence>MKALGKAQRALASWAAAQGLIRILFLGRADGEGCWKSIAEAEIRTVYFVLGTVPTGHTASRSDEEIF</sequence>